<keyword evidence="2" id="KW-1185">Reference proteome</keyword>
<name>A0ABS5JQI7_9BACT</name>
<dbReference type="EMBL" id="JAGUCO010000001">
    <property type="protein sequence ID" value="MBS2097017.1"/>
    <property type="molecule type" value="Genomic_DNA"/>
</dbReference>
<protein>
    <submittedName>
        <fullName evidence="1">Type IX secretion system membrane protein PorP/SprF</fullName>
    </submittedName>
</protein>
<comment type="caution">
    <text evidence="1">The sequence shown here is derived from an EMBL/GenBank/DDBJ whole genome shotgun (WGS) entry which is preliminary data.</text>
</comment>
<proteinExistence type="predicted"/>
<sequence>MKRITQLILIFLTIPTVAAFAQKDLVMSQYMHNRYAVNSAFAGNREAISLFGSYRQKWVGFNGAPSEQYLSGHAPLKNKKVALGFDVFNQEYGVTRQTGASLSYTYRILMDDNKRLSFGLNAGFVNYNSNWTSVKTLDPDLGNIFSSNESAGSPMVGLGIAWYNNHFFAGISVPNFIYFDIGKSETEGFAPDKSDYIATAGYLFNLSEHFDIQPSVLTQYNPQFKPIIDANVTAIYNKMIWLGASFRNNKDIVGLIGYQITNQMRFAYSFDYSAGSYLKSYNNGTHEISIQFDFGYKISTPNPKFF</sequence>
<dbReference type="InterPro" id="IPR019861">
    <property type="entry name" value="PorP/SprF_Bacteroidetes"/>
</dbReference>
<evidence type="ECO:0000313" key="2">
    <source>
        <dbReference type="Proteomes" id="UP000708576"/>
    </source>
</evidence>
<reference evidence="1 2" key="1">
    <citation type="journal article" date="2015" name="Int. J. Syst. Evol. Microbiol.">
        <title>Carboxylicivirga linearis sp. nov., isolated from a sea cucumber culture pond.</title>
        <authorList>
            <person name="Wang F.Q."/>
            <person name="Zhou Y.X."/>
            <person name="Lin X.Z."/>
            <person name="Chen G.J."/>
            <person name="Du Z.J."/>
        </authorList>
    </citation>
    <scope>NUCLEOTIDE SEQUENCE [LARGE SCALE GENOMIC DNA]</scope>
    <source>
        <strain evidence="1 2">FB218</strain>
    </source>
</reference>
<accession>A0ABS5JQI7</accession>
<dbReference type="Pfam" id="PF11751">
    <property type="entry name" value="PorP_SprF"/>
    <property type="match status" value="1"/>
</dbReference>
<gene>
    <name evidence="1" type="ORF">KEM10_01930</name>
</gene>
<dbReference type="Proteomes" id="UP000708576">
    <property type="component" value="Unassembled WGS sequence"/>
</dbReference>
<organism evidence="1 2">
    <name type="scientific">Carboxylicivirga linearis</name>
    <dbReference type="NCBI Taxonomy" id="1628157"/>
    <lineage>
        <taxon>Bacteria</taxon>
        <taxon>Pseudomonadati</taxon>
        <taxon>Bacteroidota</taxon>
        <taxon>Bacteroidia</taxon>
        <taxon>Marinilabiliales</taxon>
        <taxon>Marinilabiliaceae</taxon>
        <taxon>Carboxylicivirga</taxon>
    </lineage>
</organism>
<dbReference type="NCBIfam" id="TIGR03519">
    <property type="entry name" value="T9SS_PorP_fam"/>
    <property type="match status" value="1"/>
</dbReference>
<dbReference type="RefSeq" id="WP_212212762.1">
    <property type="nucleotide sequence ID" value="NZ_JAGUCO010000001.1"/>
</dbReference>
<evidence type="ECO:0000313" key="1">
    <source>
        <dbReference type="EMBL" id="MBS2097017.1"/>
    </source>
</evidence>